<dbReference type="InterPro" id="IPR027417">
    <property type="entry name" value="P-loop_NTPase"/>
</dbReference>
<dbReference type="AlphaFoldDB" id="A0A3P7M6Y8"/>
<evidence type="ECO:0000256" key="1">
    <source>
        <dbReference type="ARBA" id="ARBA00022741"/>
    </source>
</evidence>
<dbReference type="GO" id="GO:0005525">
    <property type="term" value="F:GTP binding"/>
    <property type="evidence" value="ECO:0007669"/>
    <property type="project" value="UniProtKB-KW"/>
</dbReference>
<dbReference type="Pfam" id="PF00071">
    <property type="entry name" value="Ras"/>
    <property type="match status" value="1"/>
</dbReference>
<dbReference type="EMBL" id="UYRV01105949">
    <property type="protein sequence ID" value="VDN21790.1"/>
    <property type="molecule type" value="Genomic_DNA"/>
</dbReference>
<reference evidence="3 4" key="1">
    <citation type="submission" date="2018-11" db="EMBL/GenBank/DDBJ databases">
        <authorList>
            <consortium name="Pathogen Informatics"/>
        </authorList>
    </citation>
    <scope>NUCLEOTIDE SEQUENCE [LARGE SCALE GENOMIC DNA]</scope>
</reference>
<keyword evidence="1" id="KW-0547">Nucleotide-binding</keyword>
<sequence>MLEKSGLSKQSLEELAPIVKTLMEVKGSSLAETPIMLVGNKSDDASGSVFFECLPVFVCRELILYSWNKIVSKLNLVLTPETKNFFSASSQKAPCNVSHQSKKQKPLSKRREVATETGSKLAAKWGTGFIETSAKNNDNITELFQQLLALEKKRTLALTMDDPEGKGAKRKGCLIM</sequence>
<evidence type="ECO:0000256" key="2">
    <source>
        <dbReference type="ARBA" id="ARBA00023134"/>
    </source>
</evidence>
<accession>A0A3P7M6Y8</accession>
<dbReference type="PANTHER" id="PTHR24070">
    <property type="entry name" value="RAS, DI-RAS, AND RHEB FAMILY MEMBERS OF SMALL GTPASE SUPERFAMILY"/>
    <property type="match status" value="1"/>
</dbReference>
<dbReference type="GO" id="GO:0007165">
    <property type="term" value="P:signal transduction"/>
    <property type="evidence" value="ECO:0007669"/>
    <property type="project" value="InterPro"/>
</dbReference>
<dbReference type="InterPro" id="IPR020849">
    <property type="entry name" value="Small_GTPase_Ras-type"/>
</dbReference>
<name>A0A3P7M6Y8_CYLGO</name>
<dbReference type="SUPFAM" id="SSF52540">
    <property type="entry name" value="P-loop containing nucleoside triphosphate hydrolases"/>
    <property type="match status" value="1"/>
</dbReference>
<organism evidence="3 4">
    <name type="scientific">Cylicostephanus goldi</name>
    <name type="common">Nematode worm</name>
    <dbReference type="NCBI Taxonomy" id="71465"/>
    <lineage>
        <taxon>Eukaryota</taxon>
        <taxon>Metazoa</taxon>
        <taxon>Ecdysozoa</taxon>
        <taxon>Nematoda</taxon>
        <taxon>Chromadorea</taxon>
        <taxon>Rhabditida</taxon>
        <taxon>Rhabditina</taxon>
        <taxon>Rhabditomorpha</taxon>
        <taxon>Strongyloidea</taxon>
        <taxon>Strongylidae</taxon>
        <taxon>Cylicostephanus</taxon>
    </lineage>
</organism>
<dbReference type="GO" id="GO:0003924">
    <property type="term" value="F:GTPase activity"/>
    <property type="evidence" value="ECO:0007669"/>
    <property type="project" value="InterPro"/>
</dbReference>
<evidence type="ECO:0000313" key="3">
    <source>
        <dbReference type="EMBL" id="VDN21790.1"/>
    </source>
</evidence>
<dbReference type="OrthoDB" id="265044at2759"/>
<protein>
    <submittedName>
        <fullName evidence="3">Uncharacterized protein</fullName>
    </submittedName>
</protein>
<dbReference type="PROSITE" id="PS51421">
    <property type="entry name" value="RAS"/>
    <property type="match status" value="1"/>
</dbReference>
<dbReference type="GO" id="GO:0016020">
    <property type="term" value="C:membrane"/>
    <property type="evidence" value="ECO:0007669"/>
    <property type="project" value="InterPro"/>
</dbReference>
<keyword evidence="2" id="KW-0342">GTP-binding</keyword>
<proteinExistence type="predicted"/>
<gene>
    <name evidence="3" type="ORF">CGOC_LOCUS9135</name>
</gene>
<evidence type="ECO:0000313" key="4">
    <source>
        <dbReference type="Proteomes" id="UP000271889"/>
    </source>
</evidence>
<dbReference type="Proteomes" id="UP000271889">
    <property type="component" value="Unassembled WGS sequence"/>
</dbReference>
<dbReference type="Gene3D" id="3.40.50.300">
    <property type="entry name" value="P-loop containing nucleotide triphosphate hydrolases"/>
    <property type="match status" value="1"/>
</dbReference>
<dbReference type="InterPro" id="IPR001806">
    <property type="entry name" value="Small_GTPase"/>
</dbReference>
<keyword evidence="4" id="KW-1185">Reference proteome</keyword>